<dbReference type="RefSeq" id="WP_092322646.1">
    <property type="nucleotide sequence ID" value="NZ_FNFU01000005.1"/>
</dbReference>
<proteinExistence type="predicted"/>
<dbReference type="PRINTS" id="PR00507">
    <property type="entry name" value="N12N6MTFRASE"/>
</dbReference>
<dbReference type="GO" id="GO:0032259">
    <property type="term" value="P:methylation"/>
    <property type="evidence" value="ECO:0007669"/>
    <property type="project" value="UniProtKB-KW"/>
</dbReference>
<keyword evidence="3" id="KW-1185">Reference proteome</keyword>
<accession>A0A1G9BB64</accession>
<protein>
    <submittedName>
        <fullName evidence="2">N-6 DNA Methylase</fullName>
    </submittedName>
</protein>
<dbReference type="EMBL" id="FNFU01000005">
    <property type="protein sequence ID" value="SDK36806.1"/>
    <property type="molecule type" value="Genomic_DNA"/>
</dbReference>
<dbReference type="STRING" id="386301.SAMN05216282_105124"/>
<name>A0A1G9BB64_9MICO</name>
<dbReference type="AlphaFoldDB" id="A0A1G9BB64"/>
<dbReference type="InterPro" id="IPR029063">
    <property type="entry name" value="SAM-dependent_MTases_sf"/>
</dbReference>
<dbReference type="SUPFAM" id="SSF53335">
    <property type="entry name" value="S-adenosyl-L-methionine-dependent methyltransferases"/>
    <property type="match status" value="1"/>
</dbReference>
<dbReference type="InterPro" id="IPR003356">
    <property type="entry name" value="DNA_methylase_A-5"/>
</dbReference>
<feature type="domain" description="DNA methylase adenine-specific" evidence="1">
    <location>
        <begin position="193"/>
        <end position="382"/>
    </location>
</feature>
<dbReference type="Gene3D" id="3.40.50.150">
    <property type="entry name" value="Vaccinia Virus protein VP39"/>
    <property type="match status" value="1"/>
</dbReference>
<evidence type="ECO:0000313" key="2">
    <source>
        <dbReference type="EMBL" id="SDK36806.1"/>
    </source>
</evidence>
<reference evidence="2 3" key="1">
    <citation type="submission" date="2016-10" db="EMBL/GenBank/DDBJ databases">
        <authorList>
            <person name="de Groot N.N."/>
        </authorList>
    </citation>
    <scope>NUCLEOTIDE SEQUENCE [LARGE SCALE GENOMIC DNA]</scope>
    <source>
        <strain evidence="2 3">CGMCC 1.5382</strain>
    </source>
</reference>
<dbReference type="GO" id="GO:0003677">
    <property type="term" value="F:DNA binding"/>
    <property type="evidence" value="ECO:0007669"/>
    <property type="project" value="InterPro"/>
</dbReference>
<dbReference type="OrthoDB" id="3483116at2"/>
<gene>
    <name evidence="2" type="ORF">SAMN05216282_105124</name>
</gene>
<dbReference type="Pfam" id="PF02384">
    <property type="entry name" value="N6_Mtase"/>
    <property type="match status" value="1"/>
</dbReference>
<dbReference type="Proteomes" id="UP000198701">
    <property type="component" value="Unassembled WGS sequence"/>
</dbReference>
<organism evidence="2 3">
    <name type="scientific">Cryobacterium psychrotolerans</name>
    <dbReference type="NCBI Taxonomy" id="386301"/>
    <lineage>
        <taxon>Bacteria</taxon>
        <taxon>Bacillati</taxon>
        <taxon>Actinomycetota</taxon>
        <taxon>Actinomycetes</taxon>
        <taxon>Micrococcales</taxon>
        <taxon>Microbacteriaceae</taxon>
        <taxon>Cryobacterium</taxon>
    </lineage>
</organism>
<keyword evidence="2" id="KW-0808">Transferase</keyword>
<evidence type="ECO:0000259" key="1">
    <source>
        <dbReference type="Pfam" id="PF02384"/>
    </source>
</evidence>
<keyword evidence="2" id="KW-0489">Methyltransferase</keyword>
<dbReference type="GO" id="GO:0008170">
    <property type="term" value="F:N-methyltransferase activity"/>
    <property type="evidence" value="ECO:0007669"/>
    <property type="project" value="InterPro"/>
</dbReference>
<sequence>MEMQAQRMLEDAGYAFVQVEPWLPELRNHRPDLLGWAANADGELVPWVIVEVKQGSNKPPQLALPQLARYRDLLGTVDHYVVIDDEWFRADDGFRSVMRVDAPQSPRFGAAGLLADAGLVTSVLTSALWNGVDPRRGSDGSIIDKAAELVRSATEHGVELAPGEYAQVAPQAMFHAGRRLVAAAIERSRWEPIYTPNPVLVSAMAAFARQKLAGTVVDPFAGLGTLLWAVAEEAVQQGAHVMLRGRECVPSLLKAAEAIALSSPVPVRFEMGGNLLAPAAADVIVSLPPLGMRLQSEGGPAELLNGERARDGDVAIVDAILRGLNPGGRAVVLVPSSFTFRARGEAYRRFLAENYRVAALIGLEGALQPYTSISTVLMVIDHAPASGTFVAQLAADWEAQLAPGGAALEAALAHIEAPSAGS</sequence>
<evidence type="ECO:0000313" key="3">
    <source>
        <dbReference type="Proteomes" id="UP000198701"/>
    </source>
</evidence>